<dbReference type="Proteomes" id="UP000184465">
    <property type="component" value="Unassembled WGS sequence"/>
</dbReference>
<protein>
    <recommendedName>
        <fullName evidence="4">DUF5673 domain-containing protein</fullName>
    </recommendedName>
</protein>
<organism evidence="2 3">
    <name type="scientific">Paramaledivibacter caminithermalis (strain DSM 15212 / CIP 107654 / DViRD3)</name>
    <name type="common">Clostridium caminithermale</name>
    <dbReference type="NCBI Taxonomy" id="1121301"/>
    <lineage>
        <taxon>Bacteria</taxon>
        <taxon>Bacillati</taxon>
        <taxon>Bacillota</taxon>
        <taxon>Clostridia</taxon>
        <taxon>Peptostreptococcales</taxon>
        <taxon>Caminicellaceae</taxon>
        <taxon>Paramaledivibacter</taxon>
    </lineage>
</organism>
<name>A0A1M6KVC1_PARC5</name>
<dbReference type="AlphaFoldDB" id="A0A1M6KVC1"/>
<evidence type="ECO:0000256" key="1">
    <source>
        <dbReference type="SAM" id="Phobius"/>
    </source>
</evidence>
<feature type="transmembrane region" description="Helical" evidence="1">
    <location>
        <begin position="110"/>
        <end position="134"/>
    </location>
</feature>
<proteinExistence type="predicted"/>
<sequence length="225" mass="26239">MNNTKRSINFVIAFMTVISLLSFVVPSLNLDALGQNIEIVFPNILFLLFVVVFSLIQFLYRAILTSKHYIKDKVFFSINMKKSKLYSRVISYIAIILLFMWPVIASKNLSSNITIGSMINLLVWIVIIEIIPFISYKYTKIYFMTDGILIRGMDFRIDIPLNPEIFNHSGFYPYYDIQQYSIHNNYLRLSLYNNSGVIEGYIPNERIKPIAAFLESKKIKFKKIN</sequence>
<gene>
    <name evidence="2" type="ORF">SAMN02745912_00555</name>
</gene>
<dbReference type="OrthoDB" id="1953817at2"/>
<feature type="transmembrane region" description="Helical" evidence="1">
    <location>
        <begin position="40"/>
        <end position="64"/>
    </location>
</feature>
<feature type="transmembrane region" description="Helical" evidence="1">
    <location>
        <begin position="85"/>
        <end position="104"/>
    </location>
</feature>
<keyword evidence="3" id="KW-1185">Reference proteome</keyword>
<keyword evidence="1" id="KW-1133">Transmembrane helix</keyword>
<keyword evidence="1" id="KW-0812">Transmembrane</keyword>
<feature type="transmembrane region" description="Helical" evidence="1">
    <location>
        <begin position="7"/>
        <end position="28"/>
    </location>
</feature>
<evidence type="ECO:0008006" key="4">
    <source>
        <dbReference type="Google" id="ProtNLM"/>
    </source>
</evidence>
<keyword evidence="1" id="KW-0472">Membrane</keyword>
<evidence type="ECO:0000313" key="3">
    <source>
        <dbReference type="Proteomes" id="UP000184465"/>
    </source>
</evidence>
<accession>A0A1M6KVC1</accession>
<dbReference type="EMBL" id="FRAG01000004">
    <property type="protein sequence ID" value="SHJ62833.1"/>
    <property type="molecule type" value="Genomic_DNA"/>
</dbReference>
<evidence type="ECO:0000313" key="2">
    <source>
        <dbReference type="EMBL" id="SHJ62833.1"/>
    </source>
</evidence>
<dbReference type="RefSeq" id="WP_073146848.1">
    <property type="nucleotide sequence ID" value="NZ_FRAG01000004.1"/>
</dbReference>
<reference evidence="3" key="1">
    <citation type="submission" date="2016-11" db="EMBL/GenBank/DDBJ databases">
        <authorList>
            <person name="Varghese N."/>
            <person name="Submissions S."/>
        </authorList>
    </citation>
    <scope>NUCLEOTIDE SEQUENCE [LARGE SCALE GENOMIC DNA]</scope>
    <source>
        <strain evidence="3">DSM 15212 / CIP 107654 / DViRD3</strain>
    </source>
</reference>